<organism evidence="1 3">
    <name type="scientific">Rufibacter glacialis</name>
    <dbReference type="NCBI Taxonomy" id="1259555"/>
    <lineage>
        <taxon>Bacteria</taxon>
        <taxon>Pseudomonadati</taxon>
        <taxon>Bacteroidota</taxon>
        <taxon>Cytophagia</taxon>
        <taxon>Cytophagales</taxon>
        <taxon>Hymenobacteraceae</taxon>
        <taxon>Rufibacter</taxon>
    </lineage>
</organism>
<dbReference type="EMBL" id="JBGOGF010000012">
    <property type="protein sequence ID" value="MFA1773426.1"/>
    <property type="molecule type" value="Genomic_DNA"/>
</dbReference>
<evidence type="ECO:0000313" key="3">
    <source>
        <dbReference type="Proteomes" id="UP000323866"/>
    </source>
</evidence>
<evidence type="ECO:0008006" key="5">
    <source>
        <dbReference type="Google" id="ProtNLM"/>
    </source>
</evidence>
<evidence type="ECO:0000313" key="4">
    <source>
        <dbReference type="Proteomes" id="UP001570846"/>
    </source>
</evidence>
<reference evidence="2 4" key="3">
    <citation type="submission" date="2024-08" db="EMBL/GenBank/DDBJ databases">
        <authorList>
            <person name="Wei W."/>
        </authorList>
    </citation>
    <scope>NUCLEOTIDE SEQUENCE [LARGE SCALE GENOMIC DNA]</scope>
    <source>
        <strain evidence="2 4">XU2</strain>
    </source>
</reference>
<gene>
    <name evidence="2" type="ORF">ACD591_19150</name>
    <name evidence="1" type="ORF">FOE74_00005</name>
</gene>
<evidence type="ECO:0000313" key="2">
    <source>
        <dbReference type="EMBL" id="MFA1773426.1"/>
    </source>
</evidence>
<protein>
    <recommendedName>
        <fullName evidence="5">Uracil-DNA glycosylase-like domain-containing protein</fullName>
    </recommendedName>
</protein>
<evidence type="ECO:0000313" key="1">
    <source>
        <dbReference type="EMBL" id="KAA6438063.1"/>
    </source>
</evidence>
<keyword evidence="4" id="KW-1185">Reference proteome</keyword>
<reference evidence="1 3" key="1">
    <citation type="submission" date="2019-07" db="EMBL/GenBank/DDBJ databases">
        <authorList>
            <person name="Qu J.-H."/>
        </authorList>
    </citation>
    <scope>NUCLEOTIDE SEQUENCE [LARGE SCALE GENOMIC DNA]</scope>
    <source>
        <strain evidence="1 3">MDT1-10-3</strain>
    </source>
</reference>
<reference evidence="1 3" key="2">
    <citation type="submission" date="2019-09" db="EMBL/GenBank/DDBJ databases">
        <title>A bacterium isolated from glacier soil.</title>
        <authorList>
            <person name="Liu Q."/>
        </authorList>
    </citation>
    <scope>NUCLEOTIDE SEQUENCE [LARGE SCALE GENOMIC DNA]</scope>
    <source>
        <strain evidence="1 3">MDT1-10-3</strain>
    </source>
</reference>
<dbReference type="RefSeq" id="WP_149096563.1">
    <property type="nucleotide sequence ID" value="NZ_BMMG01000010.1"/>
</dbReference>
<comment type="caution">
    <text evidence="1">The sequence shown here is derived from an EMBL/GenBank/DDBJ whole genome shotgun (WGS) entry which is preliminary data.</text>
</comment>
<sequence>MNQVFEYVHKELEQGEKKLYKGIQLYFSPLRESEILFIGINPGIGYSKYNNKNVKRLNPLEKFEYSGQKYLLATQTKKVFTELELGLQFSQAVKINQFPFATTDEKSLKKLLDQYGKTHKLYYLSKKFVLQTIEDVKPKLIICEGKSSFDRLKNILQAEPVEYNENTYVLRHNNYVVIGYKRHLSFIKDKEELKEKIMMYYKKAAPNIV</sequence>
<name>A0A5M8QUC1_9BACT</name>
<dbReference type="Proteomes" id="UP001570846">
    <property type="component" value="Unassembled WGS sequence"/>
</dbReference>
<dbReference type="AlphaFoldDB" id="A0A5M8QUC1"/>
<accession>A0A5M8QUC1</accession>
<proteinExistence type="predicted"/>
<dbReference type="OrthoDB" id="1123166at2"/>
<dbReference type="EMBL" id="VKKZ01000001">
    <property type="protein sequence ID" value="KAA6438063.1"/>
    <property type="molecule type" value="Genomic_DNA"/>
</dbReference>
<dbReference type="Proteomes" id="UP000323866">
    <property type="component" value="Unassembled WGS sequence"/>
</dbReference>